<gene>
    <name evidence="1" type="ordered locus">Desmer_0746</name>
</gene>
<sequence length="230" mass="26216">MNNSDNKTLVHPGFRRILLTNPTEQSLNTIIQSELFDQITLPLKEDILGLLPAWEQQASDGNEVLAALILHMTQKPHNFMANEKMIQSNLLRIRILASTPGCISFPILEVQEHLGQFLKSADILADLPEFNVVLISESEIKPLSTDLTRFRLAPHSRRYIQNLFYSERCEAILSVLAHIAKNYPILSICRQAYALMLSLDNLNTWGNHPFCVRLIANRFWDTKLKKLAKA</sequence>
<accession>J7IUG9</accession>
<dbReference type="OrthoDB" id="1795727at2"/>
<name>J7IUG9_DESMD</name>
<dbReference type="AlphaFoldDB" id="J7IUG9"/>
<proteinExistence type="predicted"/>
<reference evidence="2" key="2">
    <citation type="submission" date="2012-08" db="EMBL/GenBank/DDBJ databases">
        <title>Finished genome of Desulfosporosinus meridiei DSM 13257.</title>
        <authorList>
            <person name="Huntemann M."/>
            <person name="Wei C.-L."/>
            <person name="Han J."/>
            <person name="Detter J.C."/>
            <person name="Han C."/>
            <person name="Davenport K."/>
            <person name="Daligault H."/>
            <person name="Erkkila T."/>
            <person name="Gu W."/>
            <person name="Munk A.C.C."/>
            <person name="Teshima H."/>
            <person name="Xu Y."/>
            <person name="Chain P."/>
            <person name="Tapia R."/>
            <person name="Chen A."/>
            <person name="Krypides N."/>
            <person name="Mavromatis K."/>
            <person name="Markowitz V."/>
            <person name="Szeto E."/>
            <person name="Ivanova N."/>
            <person name="Mikhailova N."/>
            <person name="Ovchinnikova G."/>
            <person name="Pagani I."/>
            <person name="Pati A."/>
            <person name="Goodwin L."/>
            <person name="Peters L."/>
            <person name="Pitluck S."/>
            <person name="Woyke T."/>
            <person name="Pester M."/>
            <person name="Spring S."/>
            <person name="Ollivier B."/>
            <person name="Rattei T."/>
            <person name="Klenk H.-P."/>
            <person name="Wagner M."/>
            <person name="Loy A."/>
        </authorList>
    </citation>
    <scope>NUCLEOTIDE SEQUENCE [LARGE SCALE GENOMIC DNA]</scope>
    <source>
        <strain evidence="2">ATCC BAA-275 / DSM 13257 / NCIMB 13706 / S10</strain>
    </source>
</reference>
<dbReference type="EMBL" id="CP003629">
    <property type="protein sequence ID" value="AFQ42778.1"/>
    <property type="molecule type" value="Genomic_DNA"/>
</dbReference>
<organism evidence="1 2">
    <name type="scientific">Desulfosporosinus meridiei (strain ATCC BAA-275 / DSM 13257 / KCTC 12902 / NCIMB 13706 / S10)</name>
    <dbReference type="NCBI Taxonomy" id="768704"/>
    <lineage>
        <taxon>Bacteria</taxon>
        <taxon>Bacillati</taxon>
        <taxon>Bacillota</taxon>
        <taxon>Clostridia</taxon>
        <taxon>Eubacteriales</taxon>
        <taxon>Desulfitobacteriaceae</taxon>
        <taxon>Desulfosporosinus</taxon>
    </lineage>
</organism>
<evidence type="ECO:0000313" key="2">
    <source>
        <dbReference type="Proteomes" id="UP000005262"/>
    </source>
</evidence>
<protein>
    <submittedName>
        <fullName evidence="1">Uncharacterized protein</fullName>
    </submittedName>
</protein>
<dbReference type="KEGG" id="dmi:Desmer_0746"/>
<dbReference type="eggNOG" id="ENOG5033BX9">
    <property type="taxonomic scope" value="Bacteria"/>
</dbReference>
<keyword evidence="2" id="KW-1185">Reference proteome</keyword>
<reference evidence="1 2" key="1">
    <citation type="journal article" date="2012" name="J. Bacteriol.">
        <title>Complete genome sequences of Desulfosporosinus orientis DSM765T, Desulfosporosinus youngiae DSM17734T, Desulfosporosinus meridiei DSM13257T, and Desulfosporosinus acidiphilus DSM22704T.</title>
        <authorList>
            <person name="Pester M."/>
            <person name="Brambilla E."/>
            <person name="Alazard D."/>
            <person name="Rattei T."/>
            <person name="Weinmaier T."/>
            <person name="Han J."/>
            <person name="Lucas S."/>
            <person name="Lapidus A."/>
            <person name="Cheng J.F."/>
            <person name="Goodwin L."/>
            <person name="Pitluck S."/>
            <person name="Peters L."/>
            <person name="Ovchinnikova G."/>
            <person name="Teshima H."/>
            <person name="Detter J.C."/>
            <person name="Han C.S."/>
            <person name="Tapia R."/>
            <person name="Land M.L."/>
            <person name="Hauser L."/>
            <person name="Kyrpides N.C."/>
            <person name="Ivanova N.N."/>
            <person name="Pagani I."/>
            <person name="Huntmann M."/>
            <person name="Wei C.L."/>
            <person name="Davenport K.W."/>
            <person name="Daligault H."/>
            <person name="Chain P.S."/>
            <person name="Chen A."/>
            <person name="Mavromatis K."/>
            <person name="Markowitz V."/>
            <person name="Szeto E."/>
            <person name="Mikhailova N."/>
            <person name="Pati A."/>
            <person name="Wagner M."/>
            <person name="Woyke T."/>
            <person name="Ollivier B."/>
            <person name="Klenk H.P."/>
            <person name="Spring S."/>
            <person name="Loy A."/>
        </authorList>
    </citation>
    <scope>NUCLEOTIDE SEQUENCE [LARGE SCALE GENOMIC DNA]</scope>
    <source>
        <strain evidence="2">ATCC BAA-275 / DSM 13257 / NCIMB 13706 / S10</strain>
    </source>
</reference>
<dbReference type="Proteomes" id="UP000005262">
    <property type="component" value="Chromosome"/>
</dbReference>
<dbReference type="RefSeq" id="WP_014901698.1">
    <property type="nucleotide sequence ID" value="NC_018515.1"/>
</dbReference>
<dbReference type="HOGENOM" id="CLU_1188414_0_0_9"/>
<evidence type="ECO:0000313" key="1">
    <source>
        <dbReference type="EMBL" id="AFQ42778.1"/>
    </source>
</evidence>